<dbReference type="Proteomes" id="UP000238701">
    <property type="component" value="Unassembled WGS sequence"/>
</dbReference>
<comment type="subcellular location">
    <subcellularLocation>
        <location evidence="1">Cell envelope</location>
    </subcellularLocation>
</comment>
<sequence length="307" mass="33063">MNKLSVLVSLITEDNDYQLEQAASAQAAALKLGASVQIIYANNDAVRQTQQILSFIQQPAKRPDAILVEPVGTGMPQVAKAAVDAGIAWAVINAGVEYIPQLRQHAMVPIFSVAADNEEIGKIQGQQIAAILGNQGCVLYIEGPGMRDVSKLRTKGMMGTKPPLVNVKTLKGDWTQRSGYHAIESWLSLSTSRDLHVSLVACQNDDMAMGARRAFEELADARTRDAWLRLPITGCDGVPRAGQAWVSQGLLTATIVSPPLMGDAMHLLATALKTGSQPPERTLTVPISFPALKELQKARNHSLQVMP</sequence>
<reference evidence="6" key="1">
    <citation type="submission" date="2018-02" db="EMBL/GenBank/DDBJ databases">
        <authorList>
            <person name="Hausmann B."/>
        </authorList>
    </citation>
    <scope>NUCLEOTIDE SEQUENCE [LARGE SCALE GENOMIC DNA]</scope>
    <source>
        <strain evidence="6">Peat soil MAG SbA1</strain>
    </source>
</reference>
<evidence type="ECO:0000313" key="5">
    <source>
        <dbReference type="EMBL" id="SPF40482.1"/>
    </source>
</evidence>
<dbReference type="Gene3D" id="3.40.50.2300">
    <property type="match status" value="2"/>
</dbReference>
<evidence type="ECO:0000256" key="1">
    <source>
        <dbReference type="ARBA" id="ARBA00004196"/>
    </source>
</evidence>
<dbReference type="PANTHER" id="PTHR46847:SF1">
    <property type="entry name" value="D-ALLOSE-BINDING PERIPLASMIC PROTEIN-RELATED"/>
    <property type="match status" value="1"/>
</dbReference>
<organism evidence="5 6">
    <name type="scientific">Candidatus Sulfotelmatobacter kueseliae</name>
    <dbReference type="NCBI Taxonomy" id="2042962"/>
    <lineage>
        <taxon>Bacteria</taxon>
        <taxon>Pseudomonadati</taxon>
        <taxon>Acidobacteriota</taxon>
        <taxon>Terriglobia</taxon>
        <taxon>Terriglobales</taxon>
        <taxon>Candidatus Korobacteraceae</taxon>
        <taxon>Candidatus Sulfotelmatobacter</taxon>
    </lineage>
</organism>
<dbReference type="EMBL" id="OMOD01000123">
    <property type="protein sequence ID" value="SPF40482.1"/>
    <property type="molecule type" value="Genomic_DNA"/>
</dbReference>
<dbReference type="InterPro" id="IPR025997">
    <property type="entry name" value="SBP_2_dom"/>
</dbReference>
<evidence type="ECO:0000259" key="4">
    <source>
        <dbReference type="Pfam" id="PF13407"/>
    </source>
</evidence>
<dbReference type="SUPFAM" id="SSF53822">
    <property type="entry name" value="Periplasmic binding protein-like I"/>
    <property type="match status" value="1"/>
</dbReference>
<protein>
    <submittedName>
        <fullName evidence="5">Monosaccharide ABC transporter substrate-binding protein, CUT2 family</fullName>
    </submittedName>
</protein>
<name>A0A2U3KLF8_9BACT</name>
<evidence type="ECO:0000256" key="3">
    <source>
        <dbReference type="ARBA" id="ARBA00022729"/>
    </source>
</evidence>
<dbReference type="Pfam" id="PF13407">
    <property type="entry name" value="Peripla_BP_4"/>
    <property type="match status" value="1"/>
</dbReference>
<accession>A0A2U3KLF8</accession>
<evidence type="ECO:0000256" key="2">
    <source>
        <dbReference type="ARBA" id="ARBA00007639"/>
    </source>
</evidence>
<evidence type="ECO:0000313" key="6">
    <source>
        <dbReference type="Proteomes" id="UP000238701"/>
    </source>
</evidence>
<dbReference type="AlphaFoldDB" id="A0A2U3KLF8"/>
<comment type="similarity">
    <text evidence="2">Belongs to the bacterial solute-binding protein 2 family.</text>
</comment>
<dbReference type="InterPro" id="IPR028082">
    <property type="entry name" value="Peripla_BP_I"/>
</dbReference>
<dbReference type="OrthoDB" id="9769193at2"/>
<gene>
    <name evidence="5" type="ORF">SBA1_300023</name>
</gene>
<dbReference type="GO" id="GO:0030246">
    <property type="term" value="F:carbohydrate binding"/>
    <property type="evidence" value="ECO:0007669"/>
    <property type="project" value="UniProtKB-ARBA"/>
</dbReference>
<keyword evidence="3" id="KW-0732">Signal</keyword>
<proteinExistence type="inferred from homology"/>
<dbReference type="PANTHER" id="PTHR46847">
    <property type="entry name" value="D-ALLOSE-BINDING PERIPLASMIC PROTEIN-RELATED"/>
    <property type="match status" value="1"/>
</dbReference>
<dbReference type="GO" id="GO:0030313">
    <property type="term" value="C:cell envelope"/>
    <property type="evidence" value="ECO:0007669"/>
    <property type="project" value="UniProtKB-SubCell"/>
</dbReference>
<feature type="domain" description="Periplasmic binding protein" evidence="4">
    <location>
        <begin position="8"/>
        <end position="275"/>
    </location>
</feature>